<sequence length="128" mass="14353">MLMLSSVAEIIYISPRIPKIISLLSRLSATQQIQYAPPLKKDLPHQPPIAWLPETTRMVLTCFLAPHLKCGKWRLRQRSTSCVLILCPFVESVMLHEEAGLAPMRETSLFEFGAILVHSQLSCTGPLT</sequence>
<dbReference type="InParanoid" id="A0A2P6NSX1"/>
<protein>
    <submittedName>
        <fullName evidence="1">Uncharacterized protein</fullName>
    </submittedName>
</protein>
<name>A0A2P6NSX1_9EUKA</name>
<evidence type="ECO:0000313" key="1">
    <source>
        <dbReference type="EMBL" id="PRP87057.1"/>
    </source>
</evidence>
<accession>A0A2P6NSX1</accession>
<reference evidence="1 2" key="1">
    <citation type="journal article" date="2018" name="Genome Biol. Evol.">
        <title>Multiple Roots of Fruiting Body Formation in Amoebozoa.</title>
        <authorList>
            <person name="Hillmann F."/>
            <person name="Forbes G."/>
            <person name="Novohradska S."/>
            <person name="Ferling I."/>
            <person name="Riege K."/>
            <person name="Groth M."/>
            <person name="Westermann M."/>
            <person name="Marz M."/>
            <person name="Spaller T."/>
            <person name="Winckler T."/>
            <person name="Schaap P."/>
            <person name="Glockner G."/>
        </authorList>
    </citation>
    <scope>NUCLEOTIDE SEQUENCE [LARGE SCALE GENOMIC DNA]</scope>
    <source>
        <strain evidence="1 2">Jena</strain>
    </source>
</reference>
<keyword evidence="2" id="KW-1185">Reference proteome</keyword>
<organism evidence="1 2">
    <name type="scientific">Planoprotostelium fungivorum</name>
    <dbReference type="NCBI Taxonomy" id="1890364"/>
    <lineage>
        <taxon>Eukaryota</taxon>
        <taxon>Amoebozoa</taxon>
        <taxon>Evosea</taxon>
        <taxon>Variosea</taxon>
        <taxon>Cavosteliida</taxon>
        <taxon>Cavosteliaceae</taxon>
        <taxon>Planoprotostelium</taxon>
    </lineage>
</organism>
<gene>
    <name evidence="1" type="ORF">PROFUN_04793</name>
</gene>
<dbReference type="AlphaFoldDB" id="A0A2P6NSX1"/>
<dbReference type="EMBL" id="MDYQ01000023">
    <property type="protein sequence ID" value="PRP87057.1"/>
    <property type="molecule type" value="Genomic_DNA"/>
</dbReference>
<dbReference type="Proteomes" id="UP000241769">
    <property type="component" value="Unassembled WGS sequence"/>
</dbReference>
<evidence type="ECO:0000313" key="2">
    <source>
        <dbReference type="Proteomes" id="UP000241769"/>
    </source>
</evidence>
<comment type="caution">
    <text evidence="1">The sequence shown here is derived from an EMBL/GenBank/DDBJ whole genome shotgun (WGS) entry which is preliminary data.</text>
</comment>
<proteinExistence type="predicted"/>